<evidence type="ECO:0000313" key="3">
    <source>
        <dbReference type="Proteomes" id="UP000266861"/>
    </source>
</evidence>
<comment type="caution">
    <text evidence="2">The sequence shown here is derived from an EMBL/GenBank/DDBJ whole genome shotgun (WGS) entry which is preliminary data.</text>
</comment>
<sequence>MKFNKAYSSLINKLPPSLVCEAWLRIISRKRNPMTEEEASSINPLVESFLRHEVNRYQKKLKYQRKSWPLLKNSLYDTDMPDQETQTQDTAPIYTCGHEEEIDCRVKKELDSLSLQLLEFNEKTFDPFIQEITKQIEERVNANNKLRSENDQQKLKLQKAEKILAGLKSQSIHPISEGCPNQDVHLKDRPLI</sequence>
<proteinExistence type="predicted"/>
<evidence type="ECO:0000256" key="1">
    <source>
        <dbReference type="SAM" id="Coils"/>
    </source>
</evidence>
<accession>A0A397G6A1</accession>
<gene>
    <name evidence="2" type="ORF">Glove_938g4</name>
</gene>
<dbReference type="AlphaFoldDB" id="A0A397G6A1"/>
<dbReference type="EMBL" id="PQFF01000641">
    <property type="protein sequence ID" value="RHZ43640.1"/>
    <property type="molecule type" value="Genomic_DNA"/>
</dbReference>
<protein>
    <submittedName>
        <fullName evidence="2">Uncharacterized protein</fullName>
    </submittedName>
</protein>
<reference evidence="2 3" key="1">
    <citation type="submission" date="2018-08" db="EMBL/GenBank/DDBJ databases">
        <title>Genome and evolution of the arbuscular mycorrhizal fungus Diversispora epigaea (formerly Glomus versiforme) and its bacterial endosymbionts.</title>
        <authorList>
            <person name="Sun X."/>
            <person name="Fei Z."/>
            <person name="Harrison M."/>
        </authorList>
    </citation>
    <scope>NUCLEOTIDE SEQUENCE [LARGE SCALE GENOMIC DNA]</scope>
    <source>
        <strain evidence="2 3">IT104</strain>
    </source>
</reference>
<dbReference type="Proteomes" id="UP000266861">
    <property type="component" value="Unassembled WGS sequence"/>
</dbReference>
<keyword evidence="3" id="KW-1185">Reference proteome</keyword>
<keyword evidence="1" id="KW-0175">Coiled coil</keyword>
<feature type="coiled-coil region" evidence="1">
    <location>
        <begin position="129"/>
        <end position="170"/>
    </location>
</feature>
<organism evidence="2 3">
    <name type="scientific">Diversispora epigaea</name>
    <dbReference type="NCBI Taxonomy" id="1348612"/>
    <lineage>
        <taxon>Eukaryota</taxon>
        <taxon>Fungi</taxon>
        <taxon>Fungi incertae sedis</taxon>
        <taxon>Mucoromycota</taxon>
        <taxon>Glomeromycotina</taxon>
        <taxon>Glomeromycetes</taxon>
        <taxon>Diversisporales</taxon>
        <taxon>Diversisporaceae</taxon>
        <taxon>Diversispora</taxon>
    </lineage>
</organism>
<name>A0A397G6A1_9GLOM</name>
<evidence type="ECO:0000313" key="2">
    <source>
        <dbReference type="EMBL" id="RHZ43640.1"/>
    </source>
</evidence>